<dbReference type="Pfam" id="PF13291">
    <property type="entry name" value="ACT_4"/>
    <property type="match status" value="1"/>
</dbReference>
<dbReference type="FunFam" id="3.30.460.10:FF:000001">
    <property type="entry name" value="GTP pyrophosphokinase RelA"/>
    <property type="match status" value="1"/>
</dbReference>
<dbReference type="RefSeq" id="WP_074201262.1">
    <property type="nucleotide sequence ID" value="NZ_FSRE01000002.1"/>
</dbReference>
<keyword evidence="9" id="KW-1185">Reference proteome</keyword>
<dbReference type="Gene3D" id="1.10.3210.10">
    <property type="entry name" value="Hypothetical protein af1432"/>
    <property type="match status" value="1"/>
</dbReference>
<feature type="domain" description="TGS" evidence="7">
    <location>
        <begin position="376"/>
        <end position="437"/>
    </location>
</feature>
<proteinExistence type="inferred from homology"/>
<dbReference type="GO" id="GO:0008728">
    <property type="term" value="F:GTP diphosphokinase activity"/>
    <property type="evidence" value="ECO:0007669"/>
    <property type="project" value="TreeGrafter"/>
</dbReference>
<dbReference type="GO" id="GO:0005886">
    <property type="term" value="C:plasma membrane"/>
    <property type="evidence" value="ECO:0007669"/>
    <property type="project" value="TreeGrafter"/>
</dbReference>
<dbReference type="GO" id="GO:0015949">
    <property type="term" value="P:nucleobase-containing small molecule interconversion"/>
    <property type="evidence" value="ECO:0007669"/>
    <property type="project" value="UniProtKB-ARBA"/>
</dbReference>
<accession>A0A1N6F9P4</accession>
<dbReference type="FunFam" id="3.10.20.30:FF:000002">
    <property type="entry name" value="GTP pyrophosphokinase (RelA/SpoT)"/>
    <property type="match status" value="1"/>
</dbReference>
<dbReference type="InterPro" id="IPR012676">
    <property type="entry name" value="TGS-like"/>
</dbReference>
<dbReference type="InterPro" id="IPR004811">
    <property type="entry name" value="RelA/Spo_fam"/>
</dbReference>
<organism evidence="8 9">
    <name type="scientific">Sulfurivirga caldicuralii</name>
    <dbReference type="NCBI Taxonomy" id="364032"/>
    <lineage>
        <taxon>Bacteria</taxon>
        <taxon>Pseudomonadati</taxon>
        <taxon>Pseudomonadota</taxon>
        <taxon>Gammaproteobacteria</taxon>
        <taxon>Thiotrichales</taxon>
        <taxon>Piscirickettsiaceae</taxon>
        <taxon>Sulfurivirga</taxon>
    </lineage>
</organism>
<dbReference type="Gene3D" id="3.30.460.10">
    <property type="entry name" value="Beta Polymerase, domain 2"/>
    <property type="match status" value="1"/>
</dbReference>
<evidence type="ECO:0000256" key="1">
    <source>
        <dbReference type="ARBA" id="ARBA00019852"/>
    </source>
</evidence>
<dbReference type="GO" id="GO:0015969">
    <property type="term" value="P:guanosine tetraphosphate metabolic process"/>
    <property type="evidence" value="ECO:0007669"/>
    <property type="project" value="InterPro"/>
</dbReference>
<evidence type="ECO:0000313" key="8">
    <source>
        <dbReference type="EMBL" id="SIN91990.1"/>
    </source>
</evidence>
<dbReference type="CDD" id="cd01668">
    <property type="entry name" value="TGS_RSH"/>
    <property type="match status" value="1"/>
</dbReference>
<dbReference type="GO" id="GO:0016301">
    <property type="term" value="F:kinase activity"/>
    <property type="evidence" value="ECO:0007669"/>
    <property type="project" value="UniProtKB-KW"/>
</dbReference>
<dbReference type="SMART" id="SM00954">
    <property type="entry name" value="RelA_SpoT"/>
    <property type="match status" value="1"/>
</dbReference>
<evidence type="ECO:0000256" key="4">
    <source>
        <dbReference type="ARBA" id="ARBA00032407"/>
    </source>
</evidence>
<dbReference type="PROSITE" id="PS51880">
    <property type="entry name" value="TGS"/>
    <property type="match status" value="1"/>
</dbReference>
<protein>
    <recommendedName>
        <fullName evidence="1">GTP pyrophosphokinase</fullName>
    </recommendedName>
    <alternativeName>
        <fullName evidence="4">(p)ppGpp synthase</fullName>
    </alternativeName>
    <alternativeName>
        <fullName evidence="3">ATP:GTP 3'-pyrophosphotransferase</fullName>
    </alternativeName>
    <alternativeName>
        <fullName evidence="5">ppGpp synthase I</fullName>
    </alternativeName>
</protein>
<dbReference type="InterPro" id="IPR012675">
    <property type="entry name" value="Beta-grasp_dom_sf"/>
</dbReference>
<dbReference type="InterPro" id="IPR007685">
    <property type="entry name" value="RelA_SpoT"/>
</dbReference>
<dbReference type="GO" id="GO:0042594">
    <property type="term" value="P:response to starvation"/>
    <property type="evidence" value="ECO:0007669"/>
    <property type="project" value="TreeGrafter"/>
</dbReference>
<dbReference type="InterPro" id="IPR002912">
    <property type="entry name" value="ACT_dom"/>
</dbReference>
<dbReference type="SUPFAM" id="SSF109604">
    <property type="entry name" value="HD-domain/PDEase-like"/>
    <property type="match status" value="1"/>
</dbReference>
<dbReference type="GO" id="GO:0008893">
    <property type="term" value="F:guanosine-3',5'-bis(diphosphate) 3'-diphosphatase activity"/>
    <property type="evidence" value="ECO:0007669"/>
    <property type="project" value="TreeGrafter"/>
</dbReference>
<comment type="similarity">
    <text evidence="6">Belongs to the relA/spoT family.</text>
</comment>
<keyword evidence="8" id="KW-0418">Kinase</keyword>
<comment type="function">
    <text evidence="6">In eubacteria ppGpp (guanosine 3'-diphosphate 5'-diphosphate) is a mediator of the stringent response that coordinates a variety of cellular activities in response to changes in nutritional abundance.</text>
</comment>
<dbReference type="STRING" id="364032.SAMN05443662_0983"/>
<dbReference type="Gene3D" id="3.10.20.30">
    <property type="match status" value="1"/>
</dbReference>
<comment type="pathway">
    <text evidence="2">Purine metabolism.</text>
</comment>
<evidence type="ECO:0000256" key="5">
    <source>
        <dbReference type="ARBA" id="ARBA00033308"/>
    </source>
</evidence>
<evidence type="ECO:0000256" key="6">
    <source>
        <dbReference type="RuleBase" id="RU003847"/>
    </source>
</evidence>
<sequence>MNALLKALEIDPKKQPLLAQAAALAHEALNLPQVGHVRSVEVAQVLHPLGVDEATLITALLSDRTLEPLYSNEVIAEQFGEEIGRLLAGVRQLNQYRDFDPELLQNEDQLENLRQMLLVMTSDLRMLLVKLAYRIVRLRHLKEDPVDVQRHVAAETLHIFAPLANRLGLGQLKWELEDLSFRYLQPEIYYRLAREMASKRSEREAYVEAFKQQLKSLLEEAGIEADITGRPKHLYSIWKKMQRKGHAHVDELNDLRAVRVFVDDVGTCYEVLGLVHTHWEPVPDEFDDYIAHPKENGYQSLHTVVIGPNGKMVEIQIRTHAMHQHAEFGVATHWRYKEGDARIDERLEQSLLAVRQHLETASLADLGALDVSVQSDRIYVLTPKGEVIHLPAGATVLDFAYAIHTELGHRTRGALVNGRIVPLTYALKNGEQVEVLTAREPRPNRNWLNPSLGYTRSPRTRAKIRSWFNKQDRSLNIEQGRQLLHNTLQRLNVKRREVLPHLLERFRLKEEESLLEQLGKGAINEVQLAAALQKWVIRQAEMPPAQAHTSDVAHNDTEGAQVVTAAGPLPWHAAKCCQPKPGEPIVGYVTRGSGITVHAATCPNILNLSDSERKRLIDVYWANEGEGHLEVQLKIVAHAADTLLMDLLARCREMDAQVKAINSHTEAEGTVRISLTVLLPQRRPLGLLLDRLEFLPGVIELQVTRTRRQA</sequence>
<gene>
    <name evidence="8" type="ORF">SAMN05443662_0983</name>
</gene>
<dbReference type="Proteomes" id="UP000198461">
    <property type="component" value="Unassembled WGS sequence"/>
</dbReference>
<dbReference type="InterPro" id="IPR033655">
    <property type="entry name" value="TGS_RelA/SpoT"/>
</dbReference>
<reference evidence="8 9" key="1">
    <citation type="submission" date="2016-11" db="EMBL/GenBank/DDBJ databases">
        <authorList>
            <person name="Jaros S."/>
            <person name="Januszkiewicz K."/>
            <person name="Wedrychowicz H."/>
        </authorList>
    </citation>
    <scope>NUCLEOTIDE SEQUENCE [LARGE SCALE GENOMIC DNA]</scope>
    <source>
        <strain evidence="8 9">DSM 17737</strain>
    </source>
</reference>
<evidence type="ECO:0000256" key="2">
    <source>
        <dbReference type="ARBA" id="ARBA00025704"/>
    </source>
</evidence>
<dbReference type="InterPro" id="IPR043519">
    <property type="entry name" value="NT_sf"/>
</dbReference>
<dbReference type="AlphaFoldDB" id="A0A1N6F9P4"/>
<dbReference type="Pfam" id="PF04607">
    <property type="entry name" value="RelA_SpoT"/>
    <property type="match status" value="1"/>
</dbReference>
<evidence type="ECO:0000313" key="9">
    <source>
        <dbReference type="Proteomes" id="UP000198461"/>
    </source>
</evidence>
<dbReference type="PANTHER" id="PTHR21262:SF31">
    <property type="entry name" value="GTP PYROPHOSPHOKINASE"/>
    <property type="match status" value="1"/>
</dbReference>
<name>A0A1N6F9P4_9GAMM</name>
<evidence type="ECO:0000256" key="3">
    <source>
        <dbReference type="ARBA" id="ARBA00029754"/>
    </source>
</evidence>
<dbReference type="InterPro" id="IPR004095">
    <property type="entry name" value="TGS"/>
</dbReference>
<dbReference type="OrthoDB" id="9805041at2"/>
<dbReference type="NCBIfam" id="TIGR00691">
    <property type="entry name" value="spoT_relA"/>
    <property type="match status" value="1"/>
</dbReference>
<dbReference type="Pfam" id="PF02824">
    <property type="entry name" value="TGS"/>
    <property type="match status" value="1"/>
</dbReference>
<dbReference type="PANTHER" id="PTHR21262">
    <property type="entry name" value="GUANOSINE-3',5'-BIS DIPHOSPHATE 3'-PYROPHOSPHOHYDROLASE"/>
    <property type="match status" value="1"/>
</dbReference>
<dbReference type="Gene3D" id="3.30.70.260">
    <property type="match status" value="1"/>
</dbReference>
<dbReference type="Pfam" id="PF13328">
    <property type="entry name" value="HD_4"/>
    <property type="match status" value="1"/>
</dbReference>
<dbReference type="CDD" id="cd05399">
    <property type="entry name" value="NT_Rel-Spo_like"/>
    <property type="match status" value="1"/>
</dbReference>
<dbReference type="EMBL" id="FSRE01000002">
    <property type="protein sequence ID" value="SIN91990.1"/>
    <property type="molecule type" value="Genomic_DNA"/>
</dbReference>
<dbReference type="SUPFAM" id="SSF81271">
    <property type="entry name" value="TGS-like"/>
    <property type="match status" value="1"/>
</dbReference>
<keyword evidence="8" id="KW-0808">Transferase</keyword>
<dbReference type="SUPFAM" id="SSF81301">
    <property type="entry name" value="Nucleotidyltransferase"/>
    <property type="match status" value="1"/>
</dbReference>
<evidence type="ECO:0000259" key="7">
    <source>
        <dbReference type="PROSITE" id="PS51880"/>
    </source>
</evidence>